<keyword evidence="3" id="KW-1185">Reference proteome</keyword>
<feature type="compositionally biased region" description="Polar residues" evidence="1">
    <location>
        <begin position="117"/>
        <end position="134"/>
    </location>
</feature>
<name>A0A6A5K292_9PLEO</name>
<evidence type="ECO:0000313" key="3">
    <source>
        <dbReference type="Proteomes" id="UP000800040"/>
    </source>
</evidence>
<feature type="region of interest" description="Disordered" evidence="1">
    <location>
        <begin position="416"/>
        <end position="440"/>
    </location>
</feature>
<accession>A0A6A5K292</accession>
<feature type="compositionally biased region" description="Polar residues" evidence="1">
    <location>
        <begin position="15"/>
        <end position="27"/>
    </location>
</feature>
<dbReference type="OrthoDB" id="3693611at2759"/>
<feature type="compositionally biased region" description="Low complexity" evidence="1">
    <location>
        <begin position="493"/>
        <end position="504"/>
    </location>
</feature>
<dbReference type="AlphaFoldDB" id="A0A6A5K292"/>
<feature type="region of interest" description="Disordered" evidence="1">
    <location>
        <begin position="15"/>
        <end position="134"/>
    </location>
</feature>
<sequence>MSANTAVTLSGATATCQSTCKTPTPSEQEARQKQILHQKQKAELAQQKAAAEVAAKGSKIFQNKPNMRGRQIKKGRKPLPKATNKSQDAETVKTSLKSNYEKSKAEKAKLGRASSEDAATSNGHDTSVAATSISTDSEGVEMGYRDMTPSDSGSGDADCTLDRHHFNNVSTVGSEEDISFQLGLQYNFAYTEIVEQRMVGGVVETFGQPQHIPSTTSSGAPWLVGTEGTTVEEVPIMGPPDTTIDTAVSPSQGFDGFVAGLLSMPNGTGTTMTSRDRHEKLVVLHIKPFQLPVSERERAKKPITSESSDVPVNLTAQGTYQKLSATVATGEEDLFIGSFLSIPNGSGETKEIRDLCEYLVAMHVTPLELPQPKPKDVKNAEKSSESAETLAFDKLAVDGEPAVADKLTFIDESPSDHELAQVEQSHGAAEYSDRSLSGSIPEPEALCEQITVSAEDLIVAADVAAPDVSPPTSARGRSRCTSDTAVSPKPMSRRSSTPPNNSPTDIDIRIHLARTTFLGLTSLAVFVETMHFEADGTTTKTDIRDAFASLVMNDTEESHTGRRPTPVYTDFESPRTQRRLKLGNTSLYDFLRLIQFDGEEVTSVVDVMQAFREAAQKEDSLSDKLVAALRLEASLESGGSCRLGRAGRSYLSGSN</sequence>
<reference evidence="2" key="1">
    <citation type="submission" date="2020-01" db="EMBL/GenBank/DDBJ databases">
        <authorList>
            <consortium name="DOE Joint Genome Institute"/>
            <person name="Haridas S."/>
            <person name="Albert R."/>
            <person name="Binder M."/>
            <person name="Bloem J."/>
            <person name="Labutti K."/>
            <person name="Salamov A."/>
            <person name="Andreopoulos B."/>
            <person name="Baker S.E."/>
            <person name="Barry K."/>
            <person name="Bills G."/>
            <person name="Bluhm B.H."/>
            <person name="Cannon C."/>
            <person name="Castanera R."/>
            <person name="Culley D.E."/>
            <person name="Daum C."/>
            <person name="Ezra D."/>
            <person name="Gonzalez J.B."/>
            <person name="Henrissat B."/>
            <person name="Kuo A."/>
            <person name="Liang C."/>
            <person name="Lipzen A."/>
            <person name="Lutzoni F."/>
            <person name="Magnuson J."/>
            <person name="Mondo S."/>
            <person name="Nolan M."/>
            <person name="Ohm R."/>
            <person name="Pangilinan J."/>
            <person name="Park H.-J."/>
            <person name="Ramirez L."/>
            <person name="Alfaro M."/>
            <person name="Sun H."/>
            <person name="Tritt A."/>
            <person name="Yoshinaga Y."/>
            <person name="Zwiers L.-H."/>
            <person name="Turgeon B.G."/>
            <person name="Goodwin S.B."/>
            <person name="Spatafora J.W."/>
            <person name="Crous P.W."/>
            <person name="Grigoriev I.V."/>
        </authorList>
    </citation>
    <scope>NUCLEOTIDE SEQUENCE</scope>
    <source>
        <strain evidence="2">P77</strain>
    </source>
</reference>
<evidence type="ECO:0000256" key="1">
    <source>
        <dbReference type="SAM" id="MobiDB-lite"/>
    </source>
</evidence>
<proteinExistence type="predicted"/>
<feature type="compositionally biased region" description="Basic residues" evidence="1">
    <location>
        <begin position="70"/>
        <end position="79"/>
    </location>
</feature>
<gene>
    <name evidence="2" type="ORF">BDW02DRAFT_601682</name>
</gene>
<protein>
    <submittedName>
        <fullName evidence="2">Uncharacterized protein</fullName>
    </submittedName>
</protein>
<feature type="compositionally biased region" description="Basic and acidic residues" evidence="1">
    <location>
        <begin position="99"/>
        <end position="109"/>
    </location>
</feature>
<dbReference type="EMBL" id="ML975396">
    <property type="protein sequence ID" value="KAF1830440.1"/>
    <property type="molecule type" value="Genomic_DNA"/>
</dbReference>
<dbReference type="Proteomes" id="UP000800040">
    <property type="component" value="Unassembled WGS sequence"/>
</dbReference>
<organism evidence="2 3">
    <name type="scientific">Decorospora gaudefroyi</name>
    <dbReference type="NCBI Taxonomy" id="184978"/>
    <lineage>
        <taxon>Eukaryota</taxon>
        <taxon>Fungi</taxon>
        <taxon>Dikarya</taxon>
        <taxon>Ascomycota</taxon>
        <taxon>Pezizomycotina</taxon>
        <taxon>Dothideomycetes</taxon>
        <taxon>Pleosporomycetidae</taxon>
        <taxon>Pleosporales</taxon>
        <taxon>Pleosporineae</taxon>
        <taxon>Pleosporaceae</taxon>
        <taxon>Decorospora</taxon>
    </lineage>
</organism>
<evidence type="ECO:0000313" key="2">
    <source>
        <dbReference type="EMBL" id="KAF1830440.1"/>
    </source>
</evidence>
<feature type="compositionally biased region" description="Low complexity" evidence="1">
    <location>
        <begin position="43"/>
        <end position="56"/>
    </location>
</feature>
<feature type="region of interest" description="Disordered" evidence="1">
    <location>
        <begin position="466"/>
        <end position="506"/>
    </location>
</feature>